<proteinExistence type="predicted"/>
<keyword evidence="1" id="KW-0472">Membrane</keyword>
<name>A0A5C4MUR0_9RHOB</name>
<dbReference type="RefSeq" id="WP_139076883.1">
    <property type="nucleotide sequence ID" value="NZ_VDFU01000012.1"/>
</dbReference>
<reference evidence="2 3" key="1">
    <citation type="submission" date="2019-06" db="EMBL/GenBank/DDBJ databases">
        <title>YIM 131921 draft genome.</title>
        <authorList>
            <person name="Jiang L."/>
        </authorList>
    </citation>
    <scope>NUCLEOTIDE SEQUENCE [LARGE SCALE GENOMIC DNA]</scope>
    <source>
        <strain evidence="2 3">YIM 131921</strain>
    </source>
</reference>
<sequence>MLDAAAQGFRQDVSVGGGPAPVTRTRIWGREDLRAERNLWIARKIGLKVLSDRIWQRTAATGSAVARDPIIEQLLTEPAEGERPDFLRLYEAEQRLALLMDDSEIRAEAVGRFAKAQQLAIPTYTELKTAFYKDRTDEEGRRVIYSVLLRDLHAAYQSQEHARYHRAKAARRLNAWGFALIAPGVVVLVLCYWLGQLGQLGPYHVLAVMWCGVSGAFLSRMILFQKVMATIGVEEITTDFSHFAIVLRLIVGVLGALVMYFLIVGEVVDGDFFPDWNGDADIWQRYDAGARKFPWQEPGFNIVSAPFAQLLIWSTLAGFSERIIPDRFARMEVAVSQSRR</sequence>
<comment type="caution">
    <text evidence="2">The sequence shown here is derived from an EMBL/GenBank/DDBJ whole genome shotgun (WGS) entry which is preliminary data.</text>
</comment>
<keyword evidence="3" id="KW-1185">Reference proteome</keyword>
<protein>
    <submittedName>
        <fullName evidence="2">Uncharacterized protein</fullName>
    </submittedName>
</protein>
<feature type="transmembrane region" description="Helical" evidence="1">
    <location>
        <begin position="173"/>
        <end position="195"/>
    </location>
</feature>
<dbReference type="EMBL" id="VDFU01000012">
    <property type="protein sequence ID" value="TNC49336.1"/>
    <property type="molecule type" value="Genomic_DNA"/>
</dbReference>
<organism evidence="2 3">
    <name type="scientific">Rubellimicrobium rubrum</name>
    <dbReference type="NCBI Taxonomy" id="2585369"/>
    <lineage>
        <taxon>Bacteria</taxon>
        <taxon>Pseudomonadati</taxon>
        <taxon>Pseudomonadota</taxon>
        <taxon>Alphaproteobacteria</taxon>
        <taxon>Rhodobacterales</taxon>
        <taxon>Roseobacteraceae</taxon>
        <taxon>Rubellimicrobium</taxon>
    </lineage>
</organism>
<feature type="transmembrane region" description="Helical" evidence="1">
    <location>
        <begin position="300"/>
        <end position="320"/>
    </location>
</feature>
<keyword evidence="1" id="KW-0812">Transmembrane</keyword>
<evidence type="ECO:0000313" key="2">
    <source>
        <dbReference type="EMBL" id="TNC49336.1"/>
    </source>
</evidence>
<feature type="transmembrane region" description="Helical" evidence="1">
    <location>
        <begin position="243"/>
        <end position="263"/>
    </location>
</feature>
<dbReference type="AlphaFoldDB" id="A0A5C4MUR0"/>
<keyword evidence="1" id="KW-1133">Transmembrane helix</keyword>
<gene>
    <name evidence="2" type="ORF">FHG66_11435</name>
</gene>
<evidence type="ECO:0000256" key="1">
    <source>
        <dbReference type="SAM" id="Phobius"/>
    </source>
</evidence>
<accession>A0A5C4MUR0</accession>
<feature type="transmembrane region" description="Helical" evidence="1">
    <location>
        <begin position="201"/>
        <end position="223"/>
    </location>
</feature>
<evidence type="ECO:0000313" key="3">
    <source>
        <dbReference type="Proteomes" id="UP000305887"/>
    </source>
</evidence>
<dbReference type="Proteomes" id="UP000305887">
    <property type="component" value="Unassembled WGS sequence"/>
</dbReference>
<dbReference type="OrthoDB" id="7594417at2"/>